<dbReference type="InterPro" id="IPR000210">
    <property type="entry name" value="BTB/POZ_dom"/>
</dbReference>
<protein>
    <submittedName>
        <fullName evidence="2">5056_t:CDS:1</fullName>
    </submittedName>
</protein>
<evidence type="ECO:0000313" key="2">
    <source>
        <dbReference type="EMBL" id="CAG8529062.1"/>
    </source>
</evidence>
<dbReference type="InterPro" id="IPR003131">
    <property type="entry name" value="T1-type_BTB"/>
</dbReference>
<dbReference type="PANTHER" id="PTHR14499">
    <property type="entry name" value="POTASSIUM CHANNEL TETRAMERIZATION DOMAIN-CONTAINING"/>
    <property type="match status" value="1"/>
</dbReference>
<dbReference type="OrthoDB" id="10025005at2759"/>
<dbReference type="GO" id="GO:0051260">
    <property type="term" value="P:protein homooligomerization"/>
    <property type="evidence" value="ECO:0007669"/>
    <property type="project" value="InterPro"/>
</dbReference>
<accession>A0A9N9AG52</accession>
<evidence type="ECO:0000313" key="3">
    <source>
        <dbReference type="Proteomes" id="UP000789831"/>
    </source>
</evidence>
<feature type="domain" description="BTB" evidence="1">
    <location>
        <begin position="10"/>
        <end position="117"/>
    </location>
</feature>
<dbReference type="InterPro" id="IPR011333">
    <property type="entry name" value="SKP1/BTB/POZ_sf"/>
</dbReference>
<dbReference type="Pfam" id="PF02214">
    <property type="entry name" value="BTB_2"/>
    <property type="match status" value="1"/>
</dbReference>
<reference evidence="2" key="1">
    <citation type="submission" date="2021-06" db="EMBL/GenBank/DDBJ databases">
        <authorList>
            <person name="Kallberg Y."/>
            <person name="Tangrot J."/>
            <person name="Rosling A."/>
        </authorList>
    </citation>
    <scope>NUCLEOTIDE SEQUENCE</scope>
    <source>
        <strain evidence="2">MT106</strain>
    </source>
</reference>
<dbReference type="SUPFAM" id="SSF54695">
    <property type="entry name" value="POZ domain"/>
    <property type="match status" value="1"/>
</dbReference>
<evidence type="ECO:0000259" key="1">
    <source>
        <dbReference type="SMART" id="SM00225"/>
    </source>
</evidence>
<dbReference type="EMBL" id="CAJVPL010000780">
    <property type="protein sequence ID" value="CAG8529062.1"/>
    <property type="molecule type" value="Genomic_DNA"/>
</dbReference>
<proteinExistence type="predicted"/>
<dbReference type="Gene3D" id="3.30.710.10">
    <property type="entry name" value="Potassium Channel Kv1.1, Chain A"/>
    <property type="match status" value="1"/>
</dbReference>
<dbReference type="AlphaFoldDB" id="A0A9N9AG52"/>
<keyword evidence="3" id="KW-1185">Reference proteome</keyword>
<comment type="caution">
    <text evidence="2">The sequence shown here is derived from an EMBL/GenBank/DDBJ whole genome shotgun (WGS) entry which is preliminary data.</text>
</comment>
<dbReference type="PANTHER" id="PTHR14499:SF136">
    <property type="entry name" value="GH08630P"/>
    <property type="match status" value="1"/>
</dbReference>
<dbReference type="Proteomes" id="UP000789831">
    <property type="component" value="Unassembled WGS sequence"/>
</dbReference>
<sequence length="245" mass="28528">MSNGITIDKERIVLNVGGSKYETYRSTLIRYPDSLLGRMFHERNREMLHPTNGNEYFIDRNGLAFRFILEYYRTGKVPWQDVNNGGGVTRLELEEELDYFQISSEPPSGLNKFTFEEATEILDDFTRTMKQVIEEMRRNFRTVITIIFPVCDFDRFSVYPQLSSVLPLVEPFKENGSPILHNFGDPIKKHLHGEYPGLSCSITFQGSIRDEGVYKWRMEMPARYKVKSIIEASSLNSLPVYIKER</sequence>
<gene>
    <name evidence="2" type="ORF">AGERDE_LOCUS5620</name>
</gene>
<name>A0A9N9AG52_9GLOM</name>
<organism evidence="2 3">
    <name type="scientific">Ambispora gerdemannii</name>
    <dbReference type="NCBI Taxonomy" id="144530"/>
    <lineage>
        <taxon>Eukaryota</taxon>
        <taxon>Fungi</taxon>
        <taxon>Fungi incertae sedis</taxon>
        <taxon>Mucoromycota</taxon>
        <taxon>Glomeromycotina</taxon>
        <taxon>Glomeromycetes</taxon>
        <taxon>Archaeosporales</taxon>
        <taxon>Ambisporaceae</taxon>
        <taxon>Ambispora</taxon>
    </lineage>
</organism>
<dbReference type="SMART" id="SM00225">
    <property type="entry name" value="BTB"/>
    <property type="match status" value="1"/>
</dbReference>
<dbReference type="CDD" id="cd18316">
    <property type="entry name" value="BTB_POZ_KCTD-like"/>
    <property type="match status" value="1"/>
</dbReference>